<dbReference type="RefSeq" id="WP_074557754.1">
    <property type="nucleotide sequence ID" value="NZ_FMYE01000013.1"/>
</dbReference>
<evidence type="ECO:0000313" key="4">
    <source>
        <dbReference type="Proteomes" id="UP000183670"/>
    </source>
</evidence>
<dbReference type="Proteomes" id="UP000181870">
    <property type="component" value="Unassembled WGS sequence"/>
</dbReference>
<dbReference type="InterPro" id="IPR024302">
    <property type="entry name" value="SusD-like"/>
</dbReference>
<dbReference type="EMBL" id="FNDO01000050">
    <property type="protein sequence ID" value="SDI50654.1"/>
    <property type="molecule type" value="Genomic_DNA"/>
</dbReference>
<proteinExistence type="predicted"/>
<dbReference type="SUPFAM" id="SSF48452">
    <property type="entry name" value="TPR-like"/>
    <property type="match status" value="1"/>
</dbReference>
<keyword evidence="2" id="KW-0449">Lipoprotein</keyword>
<evidence type="ECO:0000313" key="1">
    <source>
        <dbReference type="EMBL" id="SDB76834.1"/>
    </source>
</evidence>
<dbReference type="AlphaFoldDB" id="A0A1G8L4N0"/>
<evidence type="ECO:0000313" key="2">
    <source>
        <dbReference type="EMBL" id="SDI50654.1"/>
    </source>
</evidence>
<dbReference type="Pfam" id="PF12741">
    <property type="entry name" value="SusD-like"/>
    <property type="match status" value="1"/>
</dbReference>
<gene>
    <name evidence="1" type="ORF">SAMN05192581_101364</name>
    <name evidence="2" type="ORF">SAMN05192582_105014</name>
</gene>
<name>A0A1G8L4N0_BACOV</name>
<dbReference type="InterPro" id="IPR011990">
    <property type="entry name" value="TPR-like_helical_dom_sf"/>
</dbReference>
<sequence length="514" mass="58033">MKKINYLYLLLLTVVTTLWGCSDFEDLNKDDTKLPELGMSHVGAAFAYSQYWGMYADRYEFELVSSVMSNLYVQYFTNVTPSFQSDRFAAPDKFSRRAWATYYLKALPQLETVLEMTENTLPVAHAVALVWKVQISHRVADLYGPMPYSDANNAQVSVKYDSQEEVYKQMFVDLNTAITVLAQNRTANAFGTDDQIYSGSVEKWYRFANSLKLRLAMRISDVNFADATKYAEEAVAAGVMETAGDDAFLIATSSSTTPYGWLSAWGETYMSEAMQSVLVGYEDPRLPIFFNKPVDESYNSNYRGARNGMNSIEMGLAEHAKNTLSLLGSRFSDSDSKNTEPLMVMNAAESYFLRAEGVIKGWNMGGTVEALYKKGIECAMKTWGISDAAITAYITSDKLPMAPGGYFNTPAMNQFPVKLSADESEQLEQIALQKWLALFPYNSLEMYADIRRTGRPHLYDRIHTDDETVGVNQLPARYLYPEDEITKNKSEYQNGLKLLGGEDKITTRVWWDIK</sequence>
<reference evidence="3 4" key="1">
    <citation type="submission" date="2016-10" db="EMBL/GenBank/DDBJ databases">
        <authorList>
            <person name="de Groot N.N."/>
        </authorList>
    </citation>
    <scope>NUCLEOTIDE SEQUENCE [LARGE SCALE GENOMIC DNA]</scope>
    <source>
        <strain evidence="1 4">NLAE-zl-C500</strain>
        <strain evidence="2 3">NLAE-zl-C57</strain>
    </source>
</reference>
<dbReference type="Gene3D" id="1.25.40.390">
    <property type="match status" value="1"/>
</dbReference>
<evidence type="ECO:0000313" key="3">
    <source>
        <dbReference type="Proteomes" id="UP000181870"/>
    </source>
</evidence>
<accession>A0A1G8L4N0</accession>
<dbReference type="EMBL" id="FMYE01000013">
    <property type="protein sequence ID" value="SDB76834.1"/>
    <property type="molecule type" value="Genomic_DNA"/>
</dbReference>
<dbReference type="Proteomes" id="UP000183670">
    <property type="component" value="Unassembled WGS sequence"/>
</dbReference>
<protein>
    <submittedName>
        <fullName evidence="2">Susd and RagB outer membrane lipoprotein</fullName>
    </submittedName>
</protein>
<organism evidence="2 3">
    <name type="scientific">Bacteroides ovatus</name>
    <dbReference type="NCBI Taxonomy" id="28116"/>
    <lineage>
        <taxon>Bacteria</taxon>
        <taxon>Pseudomonadati</taxon>
        <taxon>Bacteroidota</taxon>
        <taxon>Bacteroidia</taxon>
        <taxon>Bacteroidales</taxon>
        <taxon>Bacteroidaceae</taxon>
        <taxon>Bacteroides</taxon>
    </lineage>
</organism>